<evidence type="ECO:0000259" key="23">
    <source>
        <dbReference type="SMART" id="SM01329"/>
    </source>
</evidence>
<evidence type="ECO:0000256" key="13">
    <source>
        <dbReference type="ARBA" id="ARBA00023554"/>
    </source>
</evidence>
<accession>A0A242A2K4</accession>
<evidence type="ECO:0000256" key="2">
    <source>
        <dbReference type="ARBA" id="ARBA00007769"/>
    </source>
</evidence>
<dbReference type="EMBL" id="NGKU01000001">
    <property type="protein sequence ID" value="OTN75268.1"/>
    <property type="molecule type" value="Genomic_DNA"/>
</dbReference>
<feature type="binding site" evidence="18">
    <location>
        <position position="93"/>
    </location>
    <ligand>
        <name>D-threo-isocitrate</name>
        <dbReference type="ChEBI" id="CHEBI:15562"/>
    </ligand>
</feature>
<dbReference type="RefSeq" id="WP_086273338.1">
    <property type="nucleotide sequence ID" value="NZ_NGKU01000001.1"/>
</dbReference>
<evidence type="ECO:0000256" key="12">
    <source>
        <dbReference type="ARBA" id="ARBA00023211"/>
    </source>
</evidence>
<name>A0A242A2K4_9ENTE</name>
<feature type="binding site" evidence="18">
    <location>
        <position position="99"/>
    </location>
    <ligand>
        <name>D-threo-isocitrate</name>
        <dbReference type="ChEBI" id="CHEBI:15562"/>
    </ligand>
</feature>
<comment type="function">
    <text evidence="17">Catalyzes the oxidative decarboxylation of isocitrate to 2-oxoglutarate and carbon dioxide with the concomitant reduction of NADP(+).</text>
</comment>
<dbReference type="GO" id="GO:0051287">
    <property type="term" value="F:NAD binding"/>
    <property type="evidence" value="ECO:0007669"/>
    <property type="project" value="InterPro"/>
</dbReference>
<dbReference type="Proteomes" id="UP000195043">
    <property type="component" value="Unassembled WGS sequence"/>
</dbReference>
<dbReference type="Gene3D" id="3.40.718.10">
    <property type="entry name" value="Isopropylmalate Dehydrogenase"/>
    <property type="match status" value="1"/>
</dbReference>
<feature type="site" description="Critical for catalysis" evidence="21">
    <location>
        <position position="210"/>
    </location>
</feature>
<feature type="modified residue" description="N6-acetyllysine" evidence="22">
    <location>
        <position position="122"/>
    </location>
</feature>
<feature type="domain" description="Isopropylmalate dehydrogenase-like" evidence="23">
    <location>
        <begin position="10"/>
        <end position="407"/>
    </location>
</feature>
<dbReference type="EC" id="1.1.1.42" evidence="4"/>
<evidence type="ECO:0000256" key="14">
    <source>
        <dbReference type="ARBA" id="ARBA00029765"/>
    </source>
</evidence>
<sequence>MSNQPHTTTTIPYIAGDGIGPEIWQAARPVIDAAITKAYGQSKRIDWVEVLAGEAAYTQAGTWLPEATIEAIKTHKLALKGPLTTPIGEGFRSLNVTLRQTLDLYACVRPVRYFSGVPSPLKAPEKTDMVIFRENTEDVYAGIEFAVDDPQTKTLVELLANQFQVHNIRFPEDTALGIKPISISGSQRLVKAAIDYALAQGRQTVTLVHKGNIMKFTEGGFKNWGYQLAESAYADQCFTMNQYARLQQSAGEAAAQAALTKAKTAGKLIINDVIADNFLQQILLYPEKYDVIATCNLNGDYISDALAAQVGGIGIAPGANINYSTGAAIFEATHGTAPDIAGLGKANPCSMLLSAGMLLEYLGWQEAADLITGAIEAALTAQQVTADFADLLPEATCLSTQAFGQWLTDSILD</sequence>
<keyword evidence="9 20" id="KW-0460">Magnesium</keyword>
<evidence type="ECO:0000256" key="1">
    <source>
        <dbReference type="ARBA" id="ARBA00001936"/>
    </source>
</evidence>
<dbReference type="GO" id="GO:0006099">
    <property type="term" value="P:tricarboxylic acid cycle"/>
    <property type="evidence" value="ECO:0007669"/>
    <property type="project" value="UniProtKB-KW"/>
</dbReference>
<dbReference type="Pfam" id="PF00180">
    <property type="entry name" value="Iso_dh"/>
    <property type="match status" value="1"/>
</dbReference>
<comment type="subunit">
    <text evidence="3">Homodimer.</text>
</comment>
<evidence type="ECO:0000256" key="8">
    <source>
        <dbReference type="ARBA" id="ARBA00022723"/>
    </source>
</evidence>
<dbReference type="GO" id="GO:0000287">
    <property type="term" value="F:magnesium ion binding"/>
    <property type="evidence" value="ECO:0007669"/>
    <property type="project" value="InterPro"/>
</dbReference>
<evidence type="ECO:0000256" key="3">
    <source>
        <dbReference type="ARBA" id="ARBA00011738"/>
    </source>
</evidence>
<dbReference type="AlphaFoldDB" id="A0A242A2K4"/>
<reference evidence="24 25" key="1">
    <citation type="submission" date="2017-05" db="EMBL/GenBank/DDBJ databases">
        <title>The Genome Sequence of Enterococcus sp. 8G7_MSG3316.</title>
        <authorList>
            <consortium name="The Broad Institute Genomics Platform"/>
            <consortium name="The Broad Institute Genomic Center for Infectious Diseases"/>
            <person name="Earl A."/>
            <person name="Manson A."/>
            <person name="Schwartman J."/>
            <person name="Gilmore M."/>
            <person name="Abouelleil A."/>
            <person name="Cao P."/>
            <person name="Chapman S."/>
            <person name="Cusick C."/>
            <person name="Shea T."/>
            <person name="Young S."/>
            <person name="Neafsey D."/>
            <person name="Nusbaum C."/>
            <person name="Birren B."/>
        </authorList>
    </citation>
    <scope>NUCLEOTIDE SEQUENCE [LARGE SCALE GENOMIC DNA]</scope>
    <source>
        <strain evidence="24 25">8G7_MSG3316</strain>
    </source>
</reference>
<evidence type="ECO:0000256" key="18">
    <source>
        <dbReference type="PIRSR" id="PIRSR604439-1"/>
    </source>
</evidence>
<keyword evidence="6" id="KW-0329">Glyoxylate bypass</keyword>
<evidence type="ECO:0000256" key="17">
    <source>
        <dbReference type="ARBA" id="ARBA00046127"/>
    </source>
</evidence>
<dbReference type="PANTHER" id="PTHR43504:SF1">
    <property type="entry name" value="ISOCITRATE DEHYDROGENASE [NADP]"/>
    <property type="match status" value="1"/>
</dbReference>
<feature type="site" description="Critical for catalysis" evidence="21">
    <location>
        <position position="140"/>
    </location>
</feature>
<evidence type="ECO:0000256" key="5">
    <source>
        <dbReference type="ARBA" id="ARBA00019562"/>
    </source>
</evidence>
<dbReference type="InterPro" id="IPR024084">
    <property type="entry name" value="IsoPropMal-DH-like_dom"/>
</dbReference>
<organism evidence="24 25">
    <name type="scientific">Candidatus Enterococcus testudinis</name>
    <dbReference type="NCBI Taxonomy" id="1834191"/>
    <lineage>
        <taxon>Bacteria</taxon>
        <taxon>Bacillati</taxon>
        <taxon>Bacillota</taxon>
        <taxon>Bacilli</taxon>
        <taxon>Lactobacillales</taxon>
        <taxon>Enterococcaceae</taxon>
        <taxon>Enterococcus</taxon>
    </lineage>
</organism>
<feature type="modified residue" description="Phosphoserine" evidence="22">
    <location>
        <position position="93"/>
    </location>
</feature>
<gene>
    <name evidence="24" type="ORF">A5886_000338</name>
</gene>
<dbReference type="SMART" id="SM01329">
    <property type="entry name" value="Iso_dh"/>
    <property type="match status" value="1"/>
</dbReference>
<comment type="cofactor">
    <cofactor evidence="1">
        <name>Mn(2+)</name>
        <dbReference type="ChEBI" id="CHEBI:29035"/>
    </cofactor>
</comment>
<dbReference type="SUPFAM" id="SSF53659">
    <property type="entry name" value="Isocitrate/Isopropylmalate dehydrogenase-like"/>
    <property type="match status" value="1"/>
</dbReference>
<evidence type="ECO:0000256" key="7">
    <source>
        <dbReference type="ARBA" id="ARBA00022532"/>
    </source>
</evidence>
<evidence type="ECO:0000256" key="9">
    <source>
        <dbReference type="ARBA" id="ARBA00022842"/>
    </source>
</evidence>
<comment type="cofactor">
    <cofactor evidence="20">
        <name>Mg(2+)</name>
        <dbReference type="ChEBI" id="CHEBI:18420"/>
    </cofactor>
    <cofactor evidence="20">
        <name>Mn(2+)</name>
        <dbReference type="ChEBI" id="CHEBI:29035"/>
    </cofactor>
    <text evidence="20">Binds 1 Mg(2+) or Mn(2+) ion per subunit.</text>
</comment>
<evidence type="ECO:0000256" key="4">
    <source>
        <dbReference type="ARBA" id="ARBA00013013"/>
    </source>
</evidence>
<evidence type="ECO:0000256" key="21">
    <source>
        <dbReference type="PIRSR" id="PIRSR604439-4"/>
    </source>
</evidence>
<feature type="binding site" evidence="18">
    <location>
        <position position="95"/>
    </location>
    <ligand>
        <name>D-threo-isocitrate</name>
        <dbReference type="ChEBI" id="CHEBI:15562"/>
    </ligand>
</feature>
<dbReference type="GO" id="GO:0004450">
    <property type="term" value="F:isocitrate dehydrogenase (NADP+) activity"/>
    <property type="evidence" value="ECO:0007669"/>
    <property type="project" value="UniProtKB-EC"/>
</dbReference>
<evidence type="ECO:0000313" key="24">
    <source>
        <dbReference type="EMBL" id="OTN75268.1"/>
    </source>
</evidence>
<keyword evidence="12 20" id="KW-0464">Manganese</keyword>
<comment type="catalytic activity">
    <reaction evidence="13">
        <text>D-threo-isocitrate + NADP(+) = 2-oxoglutarate + CO2 + NADPH</text>
        <dbReference type="Rhea" id="RHEA:19629"/>
        <dbReference type="ChEBI" id="CHEBI:15562"/>
        <dbReference type="ChEBI" id="CHEBI:16526"/>
        <dbReference type="ChEBI" id="CHEBI:16810"/>
        <dbReference type="ChEBI" id="CHEBI:57783"/>
        <dbReference type="ChEBI" id="CHEBI:58349"/>
        <dbReference type="EC" id="1.1.1.42"/>
    </reaction>
</comment>
<comment type="similarity">
    <text evidence="2">Belongs to the isocitrate and isopropylmalate dehydrogenases family.</text>
</comment>
<dbReference type="NCBIfam" id="NF005425">
    <property type="entry name" value="PRK07006.1"/>
    <property type="match status" value="1"/>
</dbReference>
<dbReference type="PANTHER" id="PTHR43504">
    <property type="entry name" value="ISOCITRATE DEHYDROGENASE [NADP]"/>
    <property type="match status" value="1"/>
</dbReference>
<evidence type="ECO:0000256" key="10">
    <source>
        <dbReference type="ARBA" id="ARBA00022857"/>
    </source>
</evidence>
<evidence type="ECO:0000256" key="20">
    <source>
        <dbReference type="PIRSR" id="PIRSR604439-3"/>
    </source>
</evidence>
<keyword evidence="7" id="KW-0816">Tricarboxylic acid cycle</keyword>
<feature type="modified residue" description="N6-succinyllysine" evidence="22">
    <location>
        <position position="80"/>
    </location>
</feature>
<evidence type="ECO:0000256" key="6">
    <source>
        <dbReference type="ARBA" id="ARBA00022435"/>
    </source>
</evidence>
<keyword evidence="8" id="KW-0479">Metal-binding</keyword>
<dbReference type="InterPro" id="IPR019818">
    <property type="entry name" value="IsoCit/isopropylmalate_DH_CS"/>
</dbReference>
<dbReference type="InterPro" id="IPR004439">
    <property type="entry name" value="Isocitrate_DH_NADP_dimer_prok"/>
</dbReference>
<feature type="binding site" evidence="18">
    <location>
        <position position="109"/>
    </location>
    <ligand>
        <name>D-threo-isocitrate</name>
        <dbReference type="ChEBI" id="CHEBI:15562"/>
    </ligand>
</feature>
<dbReference type="OrthoDB" id="9806254at2"/>
<feature type="binding site" evidence="18">
    <location>
        <position position="133"/>
    </location>
    <ligand>
        <name>D-threo-isocitrate</name>
        <dbReference type="ChEBI" id="CHEBI:15562"/>
    </ligand>
</feature>
<evidence type="ECO:0000256" key="22">
    <source>
        <dbReference type="PIRSR" id="PIRSR604439-5"/>
    </source>
</evidence>
<evidence type="ECO:0000313" key="25">
    <source>
        <dbReference type="Proteomes" id="UP000195043"/>
    </source>
</evidence>
<proteinExistence type="inferred from homology"/>
<keyword evidence="25" id="KW-1185">Reference proteome</keyword>
<dbReference type="GO" id="GO:0006097">
    <property type="term" value="P:glyoxylate cycle"/>
    <property type="evidence" value="ECO:0007669"/>
    <property type="project" value="UniProtKB-KW"/>
</dbReference>
<feature type="modified residue" description="N6-succinyllysine" evidence="22">
    <location>
        <position position="222"/>
    </location>
</feature>
<dbReference type="STRING" id="1834191.A5886_000338"/>
<evidence type="ECO:0000256" key="11">
    <source>
        <dbReference type="ARBA" id="ARBA00023002"/>
    </source>
</evidence>
<evidence type="ECO:0000256" key="19">
    <source>
        <dbReference type="PIRSR" id="PIRSR604439-2"/>
    </source>
</evidence>
<keyword evidence="11" id="KW-0560">Oxidoreductase</keyword>
<comment type="caution">
    <text evidence="24">The sequence shown here is derived from an EMBL/GenBank/DDBJ whole genome shotgun (WGS) entry which is preliminary data.</text>
</comment>
<evidence type="ECO:0000256" key="16">
    <source>
        <dbReference type="ARBA" id="ARBA00031098"/>
    </source>
</evidence>
<feature type="binding site" evidence="19">
    <location>
        <position position="347"/>
    </location>
    <ligand>
        <name>NADP(+)</name>
        <dbReference type="ChEBI" id="CHEBI:58349"/>
    </ligand>
</feature>
<dbReference type="PROSITE" id="PS00470">
    <property type="entry name" value="IDH_IMDH"/>
    <property type="match status" value="1"/>
</dbReference>
<keyword evidence="10 19" id="KW-0521">NADP</keyword>
<protein>
    <recommendedName>
        <fullName evidence="5">Isocitrate dehydrogenase [NADP]</fullName>
        <ecNumber evidence="4">1.1.1.42</ecNumber>
    </recommendedName>
    <alternativeName>
        <fullName evidence="14">IDP</fullName>
    </alternativeName>
    <alternativeName>
        <fullName evidence="15">NADP(+)-specific ICDH</fullName>
    </alternativeName>
    <alternativeName>
        <fullName evidence="16">Oxalosuccinate decarboxylase</fullName>
    </alternativeName>
</protein>
<feature type="binding site" evidence="20">
    <location>
        <position position="300"/>
    </location>
    <ligand>
        <name>Mg(2+)</name>
        <dbReference type="ChEBI" id="CHEBI:18420"/>
    </ligand>
</feature>
<feature type="binding site" evidence="19">
    <location>
        <position position="84"/>
    </location>
    <ligand>
        <name>NADP(+)</name>
        <dbReference type="ChEBI" id="CHEBI:58349"/>
    </ligand>
</feature>
<evidence type="ECO:0000256" key="15">
    <source>
        <dbReference type="ARBA" id="ARBA00029990"/>
    </source>
</evidence>